<dbReference type="Pfam" id="PF06414">
    <property type="entry name" value="Zeta_toxin"/>
    <property type="match status" value="2"/>
</dbReference>
<comment type="catalytic activity">
    <reaction evidence="6">
        <text>UDP-N-acetyl-alpha-D-glucosamine + ATP = UDP-N-acetyl-alpha-D-glucosamine 3'-phosphate + ADP + H(+)</text>
        <dbReference type="Rhea" id="RHEA:32671"/>
        <dbReference type="ChEBI" id="CHEBI:15378"/>
        <dbReference type="ChEBI" id="CHEBI:30616"/>
        <dbReference type="ChEBI" id="CHEBI:57705"/>
        <dbReference type="ChEBI" id="CHEBI:64353"/>
        <dbReference type="ChEBI" id="CHEBI:456216"/>
        <dbReference type="EC" id="2.7.1.176"/>
    </reaction>
</comment>
<feature type="domain" description="AAA+ ATPase" evidence="8">
    <location>
        <begin position="37"/>
        <end position="198"/>
    </location>
</feature>
<dbReference type="InterPro" id="IPR027417">
    <property type="entry name" value="P-loop_NTPase"/>
</dbReference>
<comment type="similarity">
    <text evidence="1">Belongs to the zeta toxin family.</text>
</comment>
<gene>
    <name evidence="9" type="ORF">GCM10017771_73010</name>
</gene>
<keyword evidence="10" id="KW-1185">Reference proteome</keyword>
<evidence type="ECO:0000313" key="9">
    <source>
        <dbReference type="EMBL" id="GHE51013.1"/>
    </source>
</evidence>
<keyword evidence="3" id="KW-0547">Nucleotide-binding</keyword>
<dbReference type="SMART" id="SM00382">
    <property type="entry name" value="AAA"/>
    <property type="match status" value="2"/>
</dbReference>
<reference evidence="9" key="1">
    <citation type="journal article" date="2014" name="Int. J. Syst. Evol. Microbiol.">
        <title>Complete genome sequence of Corynebacterium casei LMG S-19264T (=DSM 44701T), isolated from a smear-ripened cheese.</title>
        <authorList>
            <consortium name="US DOE Joint Genome Institute (JGI-PGF)"/>
            <person name="Walter F."/>
            <person name="Albersmeier A."/>
            <person name="Kalinowski J."/>
            <person name="Ruckert C."/>
        </authorList>
    </citation>
    <scope>NUCLEOTIDE SEQUENCE</scope>
    <source>
        <strain evidence="9">CGMCC 4.7403</strain>
    </source>
</reference>
<evidence type="ECO:0000256" key="7">
    <source>
        <dbReference type="SAM" id="MobiDB-lite"/>
    </source>
</evidence>
<protein>
    <recommendedName>
        <fullName evidence="5">UDP-N-acetylglucosamine kinase</fullName>
        <ecNumber evidence="2">2.7.1.176</ecNumber>
    </recommendedName>
    <alternativeName>
        <fullName evidence="5">UDP-N-acetylglucosamine kinase</fullName>
    </alternativeName>
</protein>
<keyword evidence="4" id="KW-0067">ATP-binding</keyword>
<accession>A0A918ZFU2</accession>
<dbReference type="Proteomes" id="UP000603227">
    <property type="component" value="Unassembled WGS sequence"/>
</dbReference>
<dbReference type="Gene3D" id="3.40.50.300">
    <property type="entry name" value="P-loop containing nucleotide triphosphate hydrolases"/>
    <property type="match status" value="2"/>
</dbReference>
<dbReference type="EC" id="2.7.1.176" evidence="2"/>
<dbReference type="GO" id="GO:0005524">
    <property type="term" value="F:ATP binding"/>
    <property type="evidence" value="ECO:0007669"/>
    <property type="project" value="UniProtKB-KW"/>
</dbReference>
<dbReference type="InterPro" id="IPR003593">
    <property type="entry name" value="AAA+_ATPase"/>
</dbReference>
<feature type="region of interest" description="Disordered" evidence="7">
    <location>
        <begin position="218"/>
        <end position="238"/>
    </location>
</feature>
<evidence type="ECO:0000313" key="10">
    <source>
        <dbReference type="Proteomes" id="UP000603227"/>
    </source>
</evidence>
<proteinExistence type="inferred from homology"/>
<evidence type="ECO:0000256" key="4">
    <source>
        <dbReference type="ARBA" id="ARBA00022840"/>
    </source>
</evidence>
<evidence type="ECO:0000256" key="3">
    <source>
        <dbReference type="ARBA" id="ARBA00022741"/>
    </source>
</evidence>
<evidence type="ECO:0000256" key="5">
    <source>
        <dbReference type="ARBA" id="ARBA00032897"/>
    </source>
</evidence>
<feature type="domain" description="AAA+ ATPase" evidence="8">
    <location>
        <begin position="332"/>
        <end position="517"/>
    </location>
</feature>
<reference evidence="9" key="2">
    <citation type="submission" date="2020-09" db="EMBL/GenBank/DDBJ databases">
        <authorList>
            <person name="Sun Q."/>
            <person name="Zhou Y."/>
        </authorList>
    </citation>
    <scope>NUCLEOTIDE SEQUENCE</scope>
    <source>
        <strain evidence="9">CGMCC 4.7403</strain>
    </source>
</reference>
<dbReference type="GO" id="GO:0016301">
    <property type="term" value="F:kinase activity"/>
    <property type="evidence" value="ECO:0007669"/>
    <property type="project" value="InterPro"/>
</dbReference>
<dbReference type="AlphaFoldDB" id="A0A918ZFU2"/>
<evidence type="ECO:0000259" key="8">
    <source>
        <dbReference type="SMART" id="SM00382"/>
    </source>
</evidence>
<comment type="caution">
    <text evidence="9">The sequence shown here is derived from an EMBL/GenBank/DDBJ whole genome shotgun (WGS) entry which is preliminary data.</text>
</comment>
<dbReference type="InterPro" id="IPR010488">
    <property type="entry name" value="Zeta_toxin_domain"/>
</dbReference>
<dbReference type="RefSeq" id="WP_229914267.1">
    <property type="nucleotide sequence ID" value="NZ_BNAT01000036.1"/>
</dbReference>
<evidence type="ECO:0000256" key="6">
    <source>
        <dbReference type="ARBA" id="ARBA00048178"/>
    </source>
</evidence>
<dbReference type="EMBL" id="BNAT01000036">
    <property type="protein sequence ID" value="GHE51013.1"/>
    <property type="molecule type" value="Genomic_DNA"/>
</dbReference>
<organism evidence="9 10">
    <name type="scientific">Streptomyces capitiformicae</name>
    <dbReference type="NCBI Taxonomy" id="2014920"/>
    <lineage>
        <taxon>Bacteria</taxon>
        <taxon>Bacillati</taxon>
        <taxon>Actinomycetota</taxon>
        <taxon>Actinomycetes</taxon>
        <taxon>Kitasatosporales</taxon>
        <taxon>Streptomycetaceae</taxon>
        <taxon>Streptomyces</taxon>
    </lineage>
</organism>
<sequence>MKDADIRSVVLPEPEHKEILASQILPACTRGAVPQEQPVAVLVGGPPGSGKSTACQVLKQMLDRRGGAVLIGPDLYKSAHPAYRRLLRSDDRTAGVKVRPDVLRWQAEVEEYVRGQRFDALVETPPADPEQARAYRAAGYRVEVVVLAEAEAVTQLSVLERYLAQVAEDGAGRYVSWDNQDHVMRRLLRSVEVIETERLADRVMVVRRDLQVLYDSGPGTDGAGASPAGAHQALKAARARPWTAPETWRFRRQARALEQQLHPSVSTPERRLLVAGGLERTLALAEPVRRIAQPLTVPPGVDYHRLSADEHAYIFDELIVPMYLGSITAHDRPVVLYVMGPQGAGKTHAARTLRRVLRARRPTRIEGGMFKAVHPDYRRLLEEEPRTASARIRHDYRAWQDKAEAYVRERRGDQLIEIAPDSVAHFLDGARRNRAAGCRVELIVLGVRAADSRLGIAARCAEVARMGGTPRFTSTAAHQVSFHVLADVVRAAEDEPDIVDSVSVIRRDLSAVYRNERTPGGAWARPPRGGHVVEAEQQRRYTPAEAAQFLATLQQVQGELPQYRPDLVEIAALAWPLMPVHLRPRALASTVSMAALPVLSHREGPGYWPLSSFKRAA</sequence>
<evidence type="ECO:0000256" key="2">
    <source>
        <dbReference type="ARBA" id="ARBA00011963"/>
    </source>
</evidence>
<name>A0A918ZFU2_9ACTN</name>
<dbReference type="SUPFAM" id="SSF52540">
    <property type="entry name" value="P-loop containing nucleoside triphosphate hydrolases"/>
    <property type="match status" value="2"/>
</dbReference>
<evidence type="ECO:0000256" key="1">
    <source>
        <dbReference type="ARBA" id="ARBA00009104"/>
    </source>
</evidence>